<name>A0A0E9XHZ6_ANGAN</name>
<dbReference type="EMBL" id="GBXM01006235">
    <property type="protein sequence ID" value="JAI02343.1"/>
    <property type="molecule type" value="Transcribed_RNA"/>
</dbReference>
<reference evidence="1" key="1">
    <citation type="submission" date="2014-11" db="EMBL/GenBank/DDBJ databases">
        <authorList>
            <person name="Amaro Gonzalez C."/>
        </authorList>
    </citation>
    <scope>NUCLEOTIDE SEQUENCE</scope>
</reference>
<organism evidence="1">
    <name type="scientific">Anguilla anguilla</name>
    <name type="common">European freshwater eel</name>
    <name type="synonym">Muraena anguilla</name>
    <dbReference type="NCBI Taxonomy" id="7936"/>
    <lineage>
        <taxon>Eukaryota</taxon>
        <taxon>Metazoa</taxon>
        <taxon>Chordata</taxon>
        <taxon>Craniata</taxon>
        <taxon>Vertebrata</taxon>
        <taxon>Euteleostomi</taxon>
        <taxon>Actinopterygii</taxon>
        <taxon>Neopterygii</taxon>
        <taxon>Teleostei</taxon>
        <taxon>Anguilliformes</taxon>
        <taxon>Anguillidae</taxon>
        <taxon>Anguilla</taxon>
    </lineage>
</organism>
<proteinExistence type="predicted"/>
<accession>A0A0E9XHZ6</accession>
<reference evidence="1" key="2">
    <citation type="journal article" date="2015" name="Fish Shellfish Immunol.">
        <title>Early steps in the European eel (Anguilla anguilla)-Vibrio vulnificus interaction in the gills: Role of the RtxA13 toxin.</title>
        <authorList>
            <person name="Callol A."/>
            <person name="Pajuelo D."/>
            <person name="Ebbesson L."/>
            <person name="Teles M."/>
            <person name="MacKenzie S."/>
            <person name="Amaro C."/>
        </authorList>
    </citation>
    <scope>NUCLEOTIDE SEQUENCE</scope>
</reference>
<evidence type="ECO:0000313" key="1">
    <source>
        <dbReference type="EMBL" id="JAI02343.1"/>
    </source>
</evidence>
<sequence>MARANPSPKRLTWGAGWGVKVGSPLVTTEKSDSRTIETTGLWMFEFLGVKLFNCQGETKEDESYEE</sequence>
<dbReference type="AlphaFoldDB" id="A0A0E9XHZ6"/>
<protein>
    <submittedName>
        <fullName evidence="1">Uncharacterized protein</fullName>
    </submittedName>
</protein>